<accession>A0A5J5H4E0</accession>
<proteinExistence type="predicted"/>
<keyword evidence="2" id="KW-1185">Reference proteome</keyword>
<dbReference type="RefSeq" id="WP_150442345.1">
    <property type="nucleotide sequence ID" value="NZ_VYKL01000041.1"/>
</dbReference>
<gene>
    <name evidence="1" type="ORF">F4V44_22945</name>
</gene>
<protein>
    <submittedName>
        <fullName evidence="1">Uncharacterized protein</fullName>
    </submittedName>
</protein>
<dbReference type="OrthoDB" id="1652943at2"/>
<comment type="caution">
    <text evidence="1">The sequence shown here is derived from an EMBL/GenBank/DDBJ whole genome shotgun (WGS) entry which is preliminary data.</text>
</comment>
<sequence>MTKIYFTKEEQEQLKCNPNVQDASEKAIMYTDEFKRHLIVGNAGVQLIVKLEQMVFTRYM</sequence>
<evidence type="ECO:0000313" key="1">
    <source>
        <dbReference type="EMBL" id="KAA9015515.1"/>
    </source>
</evidence>
<name>A0A5J5H4E0_9BACI</name>
<organism evidence="1 2">
    <name type="scientific">Niallia endozanthoxylica</name>
    <dbReference type="NCBI Taxonomy" id="2036016"/>
    <lineage>
        <taxon>Bacteria</taxon>
        <taxon>Bacillati</taxon>
        <taxon>Bacillota</taxon>
        <taxon>Bacilli</taxon>
        <taxon>Bacillales</taxon>
        <taxon>Bacillaceae</taxon>
        <taxon>Niallia</taxon>
    </lineage>
</organism>
<dbReference type="EMBL" id="VYKL01000041">
    <property type="protein sequence ID" value="KAA9015515.1"/>
    <property type="molecule type" value="Genomic_DNA"/>
</dbReference>
<dbReference type="Proteomes" id="UP000326671">
    <property type="component" value="Unassembled WGS sequence"/>
</dbReference>
<evidence type="ECO:0000313" key="2">
    <source>
        <dbReference type="Proteomes" id="UP000326671"/>
    </source>
</evidence>
<reference evidence="1 2" key="1">
    <citation type="submission" date="2019-09" db="EMBL/GenBank/DDBJ databases">
        <title>Whole genome sequences of isolates from the Mars Exploration Rovers.</title>
        <authorList>
            <person name="Seuylemezian A."/>
            <person name="Vaishampayan P."/>
        </authorList>
    </citation>
    <scope>NUCLEOTIDE SEQUENCE [LARGE SCALE GENOMIC DNA]</scope>
    <source>
        <strain evidence="1 2">MER_TA_151</strain>
    </source>
</reference>
<dbReference type="AlphaFoldDB" id="A0A5J5H4E0"/>